<feature type="domain" description="Ig-like" evidence="1">
    <location>
        <begin position="2"/>
        <end position="88"/>
    </location>
</feature>
<reference evidence="2" key="3">
    <citation type="submission" date="2025-09" db="UniProtKB">
        <authorList>
            <consortium name="Ensembl"/>
        </authorList>
    </citation>
    <scope>IDENTIFICATION</scope>
    <source>
        <strain evidence="2">Brown Norway</strain>
    </source>
</reference>
<keyword evidence="5" id="KW-1267">Proteomics identification</keyword>
<dbReference type="PANTHER" id="PTHR23267">
    <property type="entry name" value="IMMUNOGLOBULIN LIGHT CHAIN"/>
    <property type="match status" value="1"/>
</dbReference>
<dbReference type="InterPro" id="IPR007110">
    <property type="entry name" value="Ig-like_dom"/>
</dbReference>
<dbReference type="InterPro" id="IPR036179">
    <property type="entry name" value="Ig-like_dom_sf"/>
</dbReference>
<dbReference type="SMART" id="SM00406">
    <property type="entry name" value="IGv"/>
    <property type="match status" value="1"/>
</dbReference>
<dbReference type="InterPro" id="IPR003599">
    <property type="entry name" value="Ig_sub"/>
</dbReference>
<organism evidence="2 3">
    <name type="scientific">Rattus norvegicus</name>
    <name type="common">Rat</name>
    <dbReference type="NCBI Taxonomy" id="10116"/>
    <lineage>
        <taxon>Eukaryota</taxon>
        <taxon>Metazoa</taxon>
        <taxon>Chordata</taxon>
        <taxon>Craniata</taxon>
        <taxon>Vertebrata</taxon>
        <taxon>Euteleostomi</taxon>
        <taxon>Mammalia</taxon>
        <taxon>Eutheria</taxon>
        <taxon>Euarchontoglires</taxon>
        <taxon>Glires</taxon>
        <taxon>Rodentia</taxon>
        <taxon>Myomorpha</taxon>
        <taxon>Muroidea</taxon>
        <taxon>Muridae</taxon>
        <taxon>Murinae</taxon>
        <taxon>Rattus</taxon>
    </lineage>
</organism>
<dbReference type="AGR" id="RGD:15005826"/>
<dbReference type="GO" id="GO:0019814">
    <property type="term" value="C:immunoglobulin complex"/>
    <property type="evidence" value="ECO:0007669"/>
    <property type="project" value="UniProtKB-KW"/>
</dbReference>
<gene>
    <name evidence="2 4" type="primary">AABR07060872.1</name>
</gene>
<dbReference type="Gene3D" id="2.60.40.10">
    <property type="entry name" value="Immunoglobulins"/>
    <property type="match status" value="1"/>
</dbReference>
<dbReference type="GO" id="GO:0002250">
    <property type="term" value="P:adaptive immune response"/>
    <property type="evidence" value="ECO:0007669"/>
    <property type="project" value="UniProtKB-KW"/>
</dbReference>
<dbReference type="Ensembl" id="ENSRNOT00000101085.2">
    <property type="protein sequence ID" value="ENSRNOP00000091095.2"/>
    <property type="gene ID" value="ENSRNOG00000049829.4"/>
</dbReference>
<keyword evidence="3" id="KW-1185">Reference proteome</keyword>
<evidence type="ECO:0000259" key="1">
    <source>
        <dbReference type="PROSITE" id="PS50835"/>
    </source>
</evidence>
<evidence type="ECO:0000313" key="4">
    <source>
        <dbReference type="RGD" id="15005826"/>
    </source>
</evidence>
<dbReference type="RGD" id="15005826">
    <property type="gene designation" value="AABR07060872.1"/>
</dbReference>
<sequence length="131" mass="14363">NTVMTQSPTSMFISVGDRVTMNCKASQNVGTNVDWYQQKTGQSPKLLIYGASNRYTGVPDRFTGSGSGTDFTLTISNMQAEDLAVYYCLQYNYNPPTVFQPHTQTSSDILTSCLHTHPSTYTSPSACSCYA</sequence>
<accession>A0A8I6AAY0</accession>
<reference evidence="2" key="1">
    <citation type="submission" date="2024-01" db="EMBL/GenBank/DDBJ databases">
        <title>GRCr8: a new rat reference genome assembly contstructed from accurate long reads and long range scaffolding.</title>
        <authorList>
            <person name="Doris P.A."/>
            <person name="Kalbfleisch T."/>
            <person name="Li K."/>
            <person name="Howe K."/>
            <person name="Wood J."/>
        </authorList>
    </citation>
    <scope>NUCLEOTIDE SEQUENCE [LARGE SCALE GENOMIC DNA]</scope>
    <source>
        <strain evidence="2">Brown Norway</strain>
    </source>
</reference>
<evidence type="ECO:0007829" key="5">
    <source>
        <dbReference type="PeptideAtlas" id="A0A8I6AAY0"/>
    </source>
</evidence>
<dbReference type="PROSITE" id="PS50835">
    <property type="entry name" value="IG_LIKE"/>
    <property type="match status" value="1"/>
</dbReference>
<protein>
    <recommendedName>
        <fullName evidence="1">Ig-like domain-containing protein</fullName>
    </recommendedName>
</protein>
<dbReference type="InterPro" id="IPR013783">
    <property type="entry name" value="Ig-like_fold"/>
</dbReference>
<evidence type="ECO:0000313" key="3">
    <source>
        <dbReference type="Proteomes" id="UP000002494"/>
    </source>
</evidence>
<dbReference type="Pfam" id="PF07686">
    <property type="entry name" value="V-set"/>
    <property type="match status" value="1"/>
</dbReference>
<name>A0A8I6AAY0_RAT</name>
<evidence type="ECO:0000313" key="2">
    <source>
        <dbReference type="Ensembl" id="ENSRNOP00000091095.2"/>
    </source>
</evidence>
<dbReference type="AlphaFoldDB" id="A0A8I6AAY0"/>
<dbReference type="InterPro" id="IPR013106">
    <property type="entry name" value="Ig_V-set"/>
</dbReference>
<dbReference type="Proteomes" id="UP000002494">
    <property type="component" value="Chromosome 4"/>
</dbReference>
<dbReference type="InterPro" id="IPR050150">
    <property type="entry name" value="IgV_Light_Chain"/>
</dbReference>
<proteinExistence type="evidence at protein level"/>
<dbReference type="GeneTree" id="ENSGT00940000153094"/>
<dbReference type="SMART" id="SM00409">
    <property type="entry name" value="IG"/>
    <property type="match status" value="1"/>
</dbReference>
<dbReference type="SUPFAM" id="SSF48726">
    <property type="entry name" value="Immunoglobulin"/>
    <property type="match status" value="1"/>
</dbReference>
<reference evidence="2" key="2">
    <citation type="submission" date="2025-08" db="UniProtKB">
        <authorList>
            <consortium name="Ensembl"/>
        </authorList>
    </citation>
    <scope>IDENTIFICATION</scope>
    <source>
        <strain evidence="2">Brown Norway</strain>
    </source>
</reference>